<reference evidence="1" key="2">
    <citation type="journal article" date="2022" name="New Phytol.">
        <title>Evolutionary transition to the ectomycorrhizal habit in the genomes of a hyperdiverse lineage of mushroom-forming fungi.</title>
        <authorList>
            <person name="Looney B."/>
            <person name="Miyauchi S."/>
            <person name="Morin E."/>
            <person name="Drula E."/>
            <person name="Courty P.E."/>
            <person name="Kohler A."/>
            <person name="Kuo A."/>
            <person name="LaButti K."/>
            <person name="Pangilinan J."/>
            <person name="Lipzen A."/>
            <person name="Riley R."/>
            <person name="Andreopoulos W."/>
            <person name="He G."/>
            <person name="Johnson J."/>
            <person name="Nolan M."/>
            <person name="Tritt A."/>
            <person name="Barry K.W."/>
            <person name="Grigoriev I.V."/>
            <person name="Nagy L.G."/>
            <person name="Hibbett D."/>
            <person name="Henrissat B."/>
            <person name="Matheny P.B."/>
            <person name="Labbe J."/>
            <person name="Martin F.M."/>
        </authorList>
    </citation>
    <scope>NUCLEOTIDE SEQUENCE</scope>
    <source>
        <strain evidence="1">HHB10654</strain>
    </source>
</reference>
<dbReference type="Proteomes" id="UP000814140">
    <property type="component" value="Unassembled WGS sequence"/>
</dbReference>
<organism evidence="1 2">
    <name type="scientific">Artomyces pyxidatus</name>
    <dbReference type="NCBI Taxonomy" id="48021"/>
    <lineage>
        <taxon>Eukaryota</taxon>
        <taxon>Fungi</taxon>
        <taxon>Dikarya</taxon>
        <taxon>Basidiomycota</taxon>
        <taxon>Agaricomycotina</taxon>
        <taxon>Agaricomycetes</taxon>
        <taxon>Russulales</taxon>
        <taxon>Auriscalpiaceae</taxon>
        <taxon>Artomyces</taxon>
    </lineage>
</organism>
<proteinExistence type="predicted"/>
<gene>
    <name evidence="1" type="ORF">BV25DRAFT_1828975</name>
</gene>
<dbReference type="EMBL" id="MU277226">
    <property type="protein sequence ID" value="KAI0059449.1"/>
    <property type="molecule type" value="Genomic_DNA"/>
</dbReference>
<evidence type="ECO:0000313" key="1">
    <source>
        <dbReference type="EMBL" id="KAI0059449.1"/>
    </source>
</evidence>
<keyword evidence="2" id="KW-1185">Reference proteome</keyword>
<name>A0ACB8SSG6_9AGAM</name>
<sequence>MAETYRRADAVLVIDSSIRCCSITAPLEEKLLRIISSGWMQRLWTLQEGLLAQILVFEFADGLSTIDELIPVGEALLDPEVFRLTKYKRYSQEGFGLGDVAHSLRYRTTSKAEDETLAISGLLNVDAGKLVSLPAPQRMRSLLLQTHKLPSNIIFVLGEKLDEPGFRWAPKTLMHGRSTSMAVAKDSYDATCTQNGLIAQYPAIYFTATSWGGGELWFLRDRTDQSVYKVTDITGVDGSDETTNYSWNTLLLRAWPGPSEVVPCVAVSAQADEQNVVGDGADRFVCEFRRRALLTRISEEELKKENTRTGLVAANTGNMRVLMT</sequence>
<comment type="caution">
    <text evidence="1">The sequence shown here is derived from an EMBL/GenBank/DDBJ whole genome shotgun (WGS) entry which is preliminary data.</text>
</comment>
<protein>
    <submittedName>
        <fullName evidence="1">Uncharacterized protein</fullName>
    </submittedName>
</protein>
<reference evidence="1" key="1">
    <citation type="submission" date="2021-03" db="EMBL/GenBank/DDBJ databases">
        <authorList>
            <consortium name="DOE Joint Genome Institute"/>
            <person name="Ahrendt S."/>
            <person name="Looney B.P."/>
            <person name="Miyauchi S."/>
            <person name="Morin E."/>
            <person name="Drula E."/>
            <person name="Courty P.E."/>
            <person name="Chicoki N."/>
            <person name="Fauchery L."/>
            <person name="Kohler A."/>
            <person name="Kuo A."/>
            <person name="Labutti K."/>
            <person name="Pangilinan J."/>
            <person name="Lipzen A."/>
            <person name="Riley R."/>
            <person name="Andreopoulos W."/>
            <person name="He G."/>
            <person name="Johnson J."/>
            <person name="Barry K.W."/>
            <person name="Grigoriev I.V."/>
            <person name="Nagy L."/>
            <person name="Hibbett D."/>
            <person name="Henrissat B."/>
            <person name="Matheny P.B."/>
            <person name="Labbe J."/>
            <person name="Martin F."/>
        </authorList>
    </citation>
    <scope>NUCLEOTIDE SEQUENCE</scope>
    <source>
        <strain evidence="1">HHB10654</strain>
    </source>
</reference>
<evidence type="ECO:0000313" key="2">
    <source>
        <dbReference type="Proteomes" id="UP000814140"/>
    </source>
</evidence>
<accession>A0ACB8SSG6</accession>